<feature type="binding site" evidence="7">
    <location>
        <position position="396"/>
    </location>
    <ligand>
        <name>Fe cation</name>
        <dbReference type="ChEBI" id="CHEBI:24875"/>
        <note>catalytic</note>
    </ligand>
</feature>
<evidence type="ECO:0000313" key="10">
    <source>
        <dbReference type="Proteomes" id="UP000001876"/>
    </source>
</evidence>
<dbReference type="GeneID" id="9681844"/>
<dbReference type="Pfam" id="PF13417">
    <property type="entry name" value="GST_N_3"/>
    <property type="match status" value="2"/>
</dbReference>
<dbReference type="KEGG" id="mpp:MICPUCDRAFT_55732"/>
<sequence length="1054" mass="116933">MFCSRSITLSPVTFFRDNQSWQQECARETTAWRLGPVRATPNTEVTLSSAMPPKKDSQSIADLRSVHQITAPGPSRDRIAGPLLEEAGYGEHGVAFLSGNYQPLVEETTAILSIPSDFPTTGPDGSAVVSGNAMHVVGELPLEFPNGKFIYVGPNPKFSRDHYKVWGRGPRQRDIGFSNGWHHWFEGDGMIYALDFESMKPSEAQISDRGTPGEVQDNCTSSFTKETGAFYVKHRRGRNRRLRYRNRYVRTNSWHDELRSGSRLFRPLMNTSGLSFLPHAIANLFLGGNFLKDSANTALTFFAGRLLTLQDTMPPWEIDTITLETRGPCDFGGTLPFYVPFTAHPKVAPDSGDLVFFGFNPVYPPHCTVGTINSSGTVGQMSSLWHNALQGATFMHDFCVTKKYTVLFEGSMNIRPLRMFRGEHPLQYDEDQVARFGLLKRGGVENSEKVVWCDCSTAEMVYHFINAWEDEDTGEIVIVGVREDGFFLGALAANGTREWISNKLKVGRSVPRIHEWRINPTRQAVTSERWLFDLPVEVPRINDAYTGIKNRFTYAGKIHTGSLTSDAQLKFDALVKFDLQNGESEIYEYGYKRYGMEAQFVPRNKSRAESQANQRMSSPCSSDTDHAVTDMDAVPVEDDGWIVLYVHDESKGSAEGRSECLVLDAKNIQAGPIVRIVLPSRIPYGAHALWCTAKGVDDIDSFVHDSVRMTSESLANCSTSDLINESTTLSTSALNNSKATPRLFTFAEEQTDSLLGTVRTGVLRAGAGLFVNGWRPCISPDVHTEYSLIRAFGFRFMEARALGKVREDQAKSTEYLSRTDDPLPTLTLYELEGCGACRRVREAICMLDVACVMRPCPLGATRNRLSAAMAQLGVTHDSHGSVHVEDAQLPYLEDSRTGAKLTGADSIITYLYSEYLDGAVPSPLVRPGLMASICAQVAVNARGTADGYPSTTSSYRRGPAGAFYSRPSHQPTKPLQLWAYEASPFCSVVREALSQLELPYVLQPCARGSPRRTQLMHRSGGKFQVPYLEDANTGTAMFESAEIIKYLRTEYSVP</sequence>
<dbReference type="EMBL" id="GG663736">
    <property type="protein sequence ID" value="EEH59951.1"/>
    <property type="molecule type" value="Genomic_DNA"/>
</dbReference>
<dbReference type="OrthoDB" id="1069523at2759"/>
<organism evidence="10">
    <name type="scientific">Micromonas pusilla (strain CCMP1545)</name>
    <name type="common">Picoplanktonic green alga</name>
    <dbReference type="NCBI Taxonomy" id="564608"/>
    <lineage>
        <taxon>Eukaryota</taxon>
        <taxon>Viridiplantae</taxon>
        <taxon>Chlorophyta</taxon>
        <taxon>Mamiellophyceae</taxon>
        <taxon>Mamiellales</taxon>
        <taxon>Mamiellaceae</taxon>
        <taxon>Micromonas</taxon>
    </lineage>
</organism>
<comment type="cofactor">
    <cofactor evidence="7">
        <name>Fe(2+)</name>
        <dbReference type="ChEBI" id="CHEBI:29033"/>
    </cofactor>
    <text evidence="7">Binds 1 Fe(2+) ion per subunit.</text>
</comment>
<dbReference type="Pfam" id="PF03055">
    <property type="entry name" value="RPE65"/>
    <property type="match status" value="1"/>
</dbReference>
<evidence type="ECO:0000256" key="2">
    <source>
        <dbReference type="ARBA" id="ARBA00022723"/>
    </source>
</evidence>
<comment type="catalytic activity">
    <reaction evidence="6">
        <text>all-trans-zeaxanthin + 2 O2 = 4,9-dimethyldodeca-2,4,6,8,10-pentaenedial + 2 (3R)-hydroxy-beta-ionone</text>
        <dbReference type="Rhea" id="RHEA:26393"/>
        <dbReference type="ChEBI" id="CHEBI:15379"/>
        <dbReference type="ChEBI" id="CHEBI:27547"/>
        <dbReference type="ChEBI" id="CHEBI:53171"/>
        <dbReference type="ChEBI" id="CHEBI:53173"/>
        <dbReference type="EC" id="1.14.99.n4"/>
    </reaction>
</comment>
<keyword evidence="3" id="KW-0560">Oxidoreductase</keyword>
<proteinExistence type="inferred from homology"/>
<comment type="similarity">
    <text evidence="1">Belongs to the carotenoid oxygenase family.</text>
</comment>
<dbReference type="GO" id="GO:0046872">
    <property type="term" value="F:metal ion binding"/>
    <property type="evidence" value="ECO:0007669"/>
    <property type="project" value="UniProtKB-KW"/>
</dbReference>
<dbReference type="OMA" id="WHHWFEG"/>
<dbReference type="Gene3D" id="3.40.30.10">
    <property type="entry name" value="Glutaredoxin"/>
    <property type="match status" value="1"/>
</dbReference>
<dbReference type="GO" id="GO:0016740">
    <property type="term" value="F:transferase activity"/>
    <property type="evidence" value="ECO:0007669"/>
    <property type="project" value="UniProtKB-KW"/>
</dbReference>
<feature type="domain" description="GST N-terminal" evidence="8">
    <location>
        <begin position="824"/>
        <end position="919"/>
    </location>
</feature>
<dbReference type="AlphaFoldDB" id="C1MLJ2"/>
<evidence type="ECO:0000259" key="8">
    <source>
        <dbReference type="PROSITE" id="PS50404"/>
    </source>
</evidence>
<dbReference type="GO" id="GO:0016121">
    <property type="term" value="P:carotene catabolic process"/>
    <property type="evidence" value="ECO:0007669"/>
    <property type="project" value="TreeGrafter"/>
</dbReference>
<dbReference type="RefSeq" id="XP_003056575.1">
    <property type="nucleotide sequence ID" value="XM_003056529.1"/>
</dbReference>
<evidence type="ECO:0000256" key="1">
    <source>
        <dbReference type="ARBA" id="ARBA00006787"/>
    </source>
</evidence>
<dbReference type="SUPFAM" id="SSF52833">
    <property type="entry name" value="Thioredoxin-like"/>
    <property type="match status" value="1"/>
</dbReference>
<dbReference type="InterPro" id="IPR004045">
    <property type="entry name" value="Glutathione_S-Trfase_N"/>
</dbReference>
<dbReference type="EC" id="1.14.99.n4" evidence="5"/>
<keyword evidence="10" id="KW-1185">Reference proteome</keyword>
<evidence type="ECO:0000256" key="5">
    <source>
        <dbReference type="ARBA" id="ARBA00039084"/>
    </source>
</evidence>
<evidence type="ECO:0000313" key="9">
    <source>
        <dbReference type="EMBL" id="EEH59951.1"/>
    </source>
</evidence>
<feature type="binding site" evidence="7">
    <location>
        <position position="463"/>
    </location>
    <ligand>
        <name>Fe cation</name>
        <dbReference type="ChEBI" id="CHEBI:24875"/>
        <note>catalytic</note>
    </ligand>
</feature>
<dbReference type="InterPro" id="IPR036249">
    <property type="entry name" value="Thioredoxin-like_sf"/>
</dbReference>
<protein>
    <recommendedName>
        <fullName evidence="5">carotenoid 9,10-dioxygenase</fullName>
        <ecNumber evidence="5">1.14.99.n4</ecNumber>
    </recommendedName>
</protein>
<dbReference type="InterPro" id="IPR004294">
    <property type="entry name" value="Carotenoid_Oase"/>
</dbReference>
<keyword evidence="4 7" id="KW-0408">Iron</keyword>
<gene>
    <name evidence="9" type="primary">CCD2</name>
    <name evidence="9" type="ORF">MICPUCDRAFT_55732</name>
</gene>
<reference evidence="9 10" key="1">
    <citation type="journal article" date="2009" name="Science">
        <title>Green evolution and dynamic adaptations revealed by genomes of the marine picoeukaryotes Micromonas.</title>
        <authorList>
            <person name="Worden A.Z."/>
            <person name="Lee J.H."/>
            <person name="Mock T."/>
            <person name="Rouze P."/>
            <person name="Simmons M.P."/>
            <person name="Aerts A.L."/>
            <person name="Allen A.E."/>
            <person name="Cuvelier M.L."/>
            <person name="Derelle E."/>
            <person name="Everett M.V."/>
            <person name="Foulon E."/>
            <person name="Grimwood J."/>
            <person name="Gundlach H."/>
            <person name="Henrissat B."/>
            <person name="Napoli C."/>
            <person name="McDonald S.M."/>
            <person name="Parker M.S."/>
            <person name="Rombauts S."/>
            <person name="Salamov A."/>
            <person name="Von Dassow P."/>
            <person name="Badger J.H."/>
            <person name="Coutinho P.M."/>
            <person name="Demir E."/>
            <person name="Dubchak I."/>
            <person name="Gentemann C."/>
            <person name="Eikrem W."/>
            <person name="Gready J.E."/>
            <person name="John U."/>
            <person name="Lanier W."/>
            <person name="Lindquist E.A."/>
            <person name="Lucas S."/>
            <person name="Mayer K.F."/>
            <person name="Moreau H."/>
            <person name="Not F."/>
            <person name="Otillar R."/>
            <person name="Panaud O."/>
            <person name="Pangilinan J."/>
            <person name="Paulsen I."/>
            <person name="Piegu B."/>
            <person name="Poliakov A."/>
            <person name="Robbens S."/>
            <person name="Schmutz J."/>
            <person name="Toulza E."/>
            <person name="Wyss T."/>
            <person name="Zelensky A."/>
            <person name="Zhou K."/>
            <person name="Armbrust E.V."/>
            <person name="Bhattacharya D."/>
            <person name="Goodenough U.W."/>
            <person name="Van de Peer Y."/>
            <person name="Grigoriev I.V."/>
        </authorList>
    </citation>
    <scope>NUCLEOTIDE SEQUENCE [LARGE SCALE GENOMIC DNA]</scope>
    <source>
        <strain evidence="9 10">CCMP1545</strain>
    </source>
</reference>
<dbReference type="CDD" id="cd03041">
    <property type="entry name" value="GST_N_2GST_N"/>
    <property type="match status" value="1"/>
</dbReference>
<dbReference type="eggNOG" id="KOG1285">
    <property type="taxonomic scope" value="Eukaryota"/>
</dbReference>
<evidence type="ECO:0000256" key="3">
    <source>
        <dbReference type="ARBA" id="ARBA00023002"/>
    </source>
</evidence>
<accession>C1MLJ2</accession>
<evidence type="ECO:0000256" key="6">
    <source>
        <dbReference type="ARBA" id="ARBA00048709"/>
    </source>
</evidence>
<dbReference type="GO" id="GO:0010436">
    <property type="term" value="F:carotenoid dioxygenase activity"/>
    <property type="evidence" value="ECO:0007669"/>
    <property type="project" value="TreeGrafter"/>
</dbReference>
<evidence type="ECO:0000256" key="7">
    <source>
        <dbReference type="PIRSR" id="PIRSR604294-1"/>
    </source>
</evidence>
<dbReference type="PANTHER" id="PTHR10543">
    <property type="entry name" value="BETA-CAROTENE DIOXYGENASE"/>
    <property type="match status" value="1"/>
</dbReference>
<evidence type="ECO:0000256" key="4">
    <source>
        <dbReference type="ARBA" id="ARBA00023004"/>
    </source>
</evidence>
<feature type="domain" description="GST N-terminal" evidence="8">
    <location>
        <begin position="973"/>
        <end position="1054"/>
    </location>
</feature>
<feature type="binding site" evidence="7">
    <location>
        <position position="687"/>
    </location>
    <ligand>
        <name>Fe cation</name>
        <dbReference type="ChEBI" id="CHEBI:24875"/>
        <note>catalytic</note>
    </ligand>
</feature>
<keyword evidence="9" id="KW-0808">Transferase</keyword>
<dbReference type="STRING" id="564608.C1MLJ2"/>
<keyword evidence="2 7" id="KW-0479">Metal-binding</keyword>
<feature type="binding site" evidence="7">
    <location>
        <position position="344"/>
    </location>
    <ligand>
        <name>Fe cation</name>
        <dbReference type="ChEBI" id="CHEBI:24875"/>
        <note>catalytic</note>
    </ligand>
</feature>
<name>C1MLJ2_MICPC</name>
<dbReference type="PROSITE" id="PS50404">
    <property type="entry name" value="GST_NTER"/>
    <property type="match status" value="2"/>
</dbReference>
<dbReference type="Proteomes" id="UP000001876">
    <property type="component" value="Unassembled WGS sequence"/>
</dbReference>
<dbReference type="PANTHER" id="PTHR10543:SF89">
    <property type="entry name" value="CAROTENOID 9,10(9',10')-CLEAVAGE DIOXYGENASE 1"/>
    <property type="match status" value="1"/>
</dbReference>